<gene>
    <name evidence="1" type="ORF">L6164_027979</name>
</gene>
<dbReference type="EMBL" id="CM039436">
    <property type="protein sequence ID" value="KAI4315136.1"/>
    <property type="molecule type" value="Genomic_DNA"/>
</dbReference>
<dbReference type="Proteomes" id="UP000828941">
    <property type="component" value="Chromosome 11"/>
</dbReference>
<keyword evidence="2" id="KW-1185">Reference proteome</keyword>
<comment type="caution">
    <text evidence="1">The sequence shown here is derived from an EMBL/GenBank/DDBJ whole genome shotgun (WGS) entry which is preliminary data.</text>
</comment>
<reference evidence="1 2" key="1">
    <citation type="journal article" date="2022" name="DNA Res.">
        <title>Chromosomal-level genome assembly of the orchid tree Bauhinia variegata (Leguminosae; Cercidoideae) supports the allotetraploid origin hypothesis of Bauhinia.</title>
        <authorList>
            <person name="Zhong Y."/>
            <person name="Chen Y."/>
            <person name="Zheng D."/>
            <person name="Pang J."/>
            <person name="Liu Y."/>
            <person name="Luo S."/>
            <person name="Meng S."/>
            <person name="Qian L."/>
            <person name="Wei D."/>
            <person name="Dai S."/>
            <person name="Zhou R."/>
        </authorList>
    </citation>
    <scope>NUCLEOTIDE SEQUENCE [LARGE SCALE GENOMIC DNA]</scope>
    <source>
        <strain evidence="1">BV-YZ2020</strain>
    </source>
</reference>
<evidence type="ECO:0000313" key="2">
    <source>
        <dbReference type="Proteomes" id="UP000828941"/>
    </source>
</evidence>
<organism evidence="1 2">
    <name type="scientific">Bauhinia variegata</name>
    <name type="common">Purple orchid tree</name>
    <name type="synonym">Phanera variegata</name>
    <dbReference type="NCBI Taxonomy" id="167791"/>
    <lineage>
        <taxon>Eukaryota</taxon>
        <taxon>Viridiplantae</taxon>
        <taxon>Streptophyta</taxon>
        <taxon>Embryophyta</taxon>
        <taxon>Tracheophyta</taxon>
        <taxon>Spermatophyta</taxon>
        <taxon>Magnoliopsida</taxon>
        <taxon>eudicotyledons</taxon>
        <taxon>Gunneridae</taxon>
        <taxon>Pentapetalae</taxon>
        <taxon>rosids</taxon>
        <taxon>fabids</taxon>
        <taxon>Fabales</taxon>
        <taxon>Fabaceae</taxon>
        <taxon>Cercidoideae</taxon>
        <taxon>Cercideae</taxon>
        <taxon>Bauhiniinae</taxon>
        <taxon>Bauhinia</taxon>
    </lineage>
</organism>
<accession>A0ACB9LUQ0</accession>
<protein>
    <submittedName>
        <fullName evidence="1">Uncharacterized protein</fullName>
    </submittedName>
</protein>
<proteinExistence type="predicted"/>
<evidence type="ECO:0000313" key="1">
    <source>
        <dbReference type="EMBL" id="KAI4315136.1"/>
    </source>
</evidence>
<sequence>MQSTKEKLSNMASAAKEKVDIYKAKMDEKAEKAMARTEEEKVIAHERAKAKEAKAKMELHEAKAEHAADKLNAKQSHSHLYGHHRQHMVGAAQPPLVGTGHQVQNVPLAGTQSHNPTGAVPMTRATYPANPLGGNQPLNKHI</sequence>
<name>A0ACB9LUQ0_BAUVA</name>